<name>A0A1G8BE10_9GAMM</name>
<feature type="chain" id="PRO_5011540529" description="TonB protein C-terminal" evidence="1">
    <location>
        <begin position="23"/>
        <end position="255"/>
    </location>
</feature>
<organism evidence="2 3">
    <name type="scientific">Phytopseudomonas flavescens</name>
    <dbReference type="NCBI Taxonomy" id="29435"/>
    <lineage>
        <taxon>Bacteria</taxon>
        <taxon>Pseudomonadati</taxon>
        <taxon>Pseudomonadota</taxon>
        <taxon>Gammaproteobacteria</taxon>
        <taxon>Pseudomonadales</taxon>
        <taxon>Pseudomonadaceae</taxon>
        <taxon>Phytopseudomonas</taxon>
    </lineage>
</organism>
<sequence length="255" mass="28652">MLKQSLTVLASSFLLAACSTQAPTPAAKTPDELAQEYFVLASMNAVRTVGIEANPEWQVGSFEMVYVLNRQNQLLDCKARPASNAKNAGGFAYNPQLAERMNSLCWQTVLPPIPPHLFDEDPSTEIVAPVQFPERQVDPARQARSAAINQRSAYFWRHLFADQPIDSIGKARFIGMLDEHRNVLGCEVIIEPHRLRRRDFKQDNSLLDHLGQACATLRDVPLVPGQKPNAQGQQVFIVNLDYSPWRHRADTHTLR</sequence>
<dbReference type="STRING" id="29435.SAMN05216588_10415"/>
<evidence type="ECO:0008006" key="4">
    <source>
        <dbReference type="Google" id="ProtNLM"/>
    </source>
</evidence>
<dbReference type="RefSeq" id="WP_084303890.1">
    <property type="nucleotide sequence ID" value="NZ_FNDG01000004.1"/>
</dbReference>
<evidence type="ECO:0000256" key="1">
    <source>
        <dbReference type="SAM" id="SignalP"/>
    </source>
</evidence>
<evidence type="ECO:0000313" key="3">
    <source>
        <dbReference type="Proteomes" id="UP000198606"/>
    </source>
</evidence>
<dbReference type="AlphaFoldDB" id="A0A1G8BE10"/>
<reference evidence="2 3" key="1">
    <citation type="submission" date="2016-10" db="EMBL/GenBank/DDBJ databases">
        <authorList>
            <person name="de Groot N.N."/>
        </authorList>
    </citation>
    <scope>NUCLEOTIDE SEQUENCE [LARGE SCALE GENOMIC DNA]</scope>
    <source>
        <strain evidence="2 3">LMG 18387</strain>
    </source>
</reference>
<accession>A0A1G8BE10</accession>
<proteinExistence type="predicted"/>
<dbReference type="EMBL" id="FNDG01000004">
    <property type="protein sequence ID" value="SDH31465.1"/>
    <property type="molecule type" value="Genomic_DNA"/>
</dbReference>
<evidence type="ECO:0000313" key="2">
    <source>
        <dbReference type="EMBL" id="SDH31465.1"/>
    </source>
</evidence>
<gene>
    <name evidence="2" type="ORF">SAMN05216588_10415</name>
</gene>
<keyword evidence="1" id="KW-0732">Signal</keyword>
<dbReference type="PROSITE" id="PS51257">
    <property type="entry name" value="PROKAR_LIPOPROTEIN"/>
    <property type="match status" value="1"/>
</dbReference>
<protein>
    <recommendedName>
        <fullName evidence="4">TonB protein C-terminal</fullName>
    </recommendedName>
</protein>
<dbReference type="Proteomes" id="UP000198606">
    <property type="component" value="Unassembled WGS sequence"/>
</dbReference>
<feature type="signal peptide" evidence="1">
    <location>
        <begin position="1"/>
        <end position="22"/>
    </location>
</feature>